<evidence type="ECO:0000313" key="10">
    <source>
        <dbReference type="EMBL" id="MEB3347311.1"/>
    </source>
</evidence>
<feature type="domain" description="Response regulatory" evidence="9">
    <location>
        <begin position="617"/>
        <end position="731"/>
    </location>
</feature>
<evidence type="ECO:0000259" key="8">
    <source>
        <dbReference type="PROSITE" id="PS50109"/>
    </source>
</evidence>
<dbReference type="PROSITE" id="PS50005">
    <property type="entry name" value="TPR"/>
    <property type="match status" value="1"/>
</dbReference>
<evidence type="ECO:0000259" key="9">
    <source>
        <dbReference type="PROSITE" id="PS50110"/>
    </source>
</evidence>
<dbReference type="Pfam" id="PF02518">
    <property type="entry name" value="HATPase_c"/>
    <property type="match status" value="1"/>
</dbReference>
<keyword evidence="6" id="KW-0175">Coiled coil</keyword>
<dbReference type="RefSeq" id="WP_324181334.1">
    <property type="nucleotide sequence ID" value="NZ_BAABAW010000025.1"/>
</dbReference>
<feature type="transmembrane region" description="Helical" evidence="7">
    <location>
        <begin position="313"/>
        <end position="333"/>
    </location>
</feature>
<dbReference type="InterPro" id="IPR003661">
    <property type="entry name" value="HisK_dim/P_dom"/>
</dbReference>
<evidence type="ECO:0000256" key="1">
    <source>
        <dbReference type="ARBA" id="ARBA00000085"/>
    </source>
</evidence>
<evidence type="ECO:0000256" key="7">
    <source>
        <dbReference type="SAM" id="Phobius"/>
    </source>
</evidence>
<keyword evidence="11" id="KW-1185">Reference proteome</keyword>
<dbReference type="SUPFAM" id="SSF52172">
    <property type="entry name" value="CheY-like"/>
    <property type="match status" value="1"/>
</dbReference>
<feature type="coiled-coil region" evidence="6">
    <location>
        <begin position="280"/>
        <end position="307"/>
    </location>
</feature>
<dbReference type="SMART" id="SM00388">
    <property type="entry name" value="HisKA"/>
    <property type="match status" value="1"/>
</dbReference>
<dbReference type="InterPro" id="IPR019734">
    <property type="entry name" value="TPR_rpt"/>
</dbReference>
<dbReference type="Gene3D" id="1.10.287.130">
    <property type="match status" value="1"/>
</dbReference>
<dbReference type="Gene3D" id="3.30.565.10">
    <property type="entry name" value="Histidine kinase-like ATPase, C-terminal domain"/>
    <property type="match status" value="1"/>
</dbReference>
<keyword evidence="7" id="KW-1133">Transmembrane helix</keyword>
<dbReference type="EMBL" id="JAYKLX010000008">
    <property type="protein sequence ID" value="MEB3347311.1"/>
    <property type="molecule type" value="Genomic_DNA"/>
</dbReference>
<dbReference type="InterPro" id="IPR036890">
    <property type="entry name" value="HATPase_C_sf"/>
</dbReference>
<evidence type="ECO:0000256" key="2">
    <source>
        <dbReference type="ARBA" id="ARBA00012438"/>
    </source>
</evidence>
<dbReference type="SUPFAM" id="SSF55874">
    <property type="entry name" value="ATPase domain of HSP90 chaperone/DNA topoisomerase II/histidine kinase"/>
    <property type="match status" value="1"/>
</dbReference>
<evidence type="ECO:0000256" key="5">
    <source>
        <dbReference type="PROSITE-ProRule" id="PRU00339"/>
    </source>
</evidence>
<dbReference type="InterPro" id="IPR005467">
    <property type="entry name" value="His_kinase_dom"/>
</dbReference>
<keyword evidence="7" id="KW-0472">Membrane</keyword>
<dbReference type="InterPro" id="IPR011006">
    <property type="entry name" value="CheY-like_superfamily"/>
</dbReference>
<dbReference type="PRINTS" id="PR00344">
    <property type="entry name" value="BCTRLSENSOR"/>
</dbReference>
<dbReference type="PROSITE" id="PS50109">
    <property type="entry name" value="HIS_KIN"/>
    <property type="match status" value="1"/>
</dbReference>
<dbReference type="GO" id="GO:0005524">
    <property type="term" value="F:ATP binding"/>
    <property type="evidence" value="ECO:0007669"/>
    <property type="project" value="UniProtKB-KW"/>
</dbReference>
<evidence type="ECO:0000256" key="3">
    <source>
        <dbReference type="ARBA" id="ARBA00022553"/>
    </source>
</evidence>
<comment type="catalytic activity">
    <reaction evidence="1">
        <text>ATP + protein L-histidine = ADP + protein N-phospho-L-histidine.</text>
        <dbReference type="EC" id="2.7.13.3"/>
    </reaction>
</comment>
<sequence>MKKFTIFIWVLFAPLLCISQNELDFEKVDTLDVLIKTSQELRMENDMYQALEYAFKAVALAQELDHDHYLSHAYFMMGTIQYEIIDYENAKTHLLKALEYSQKTKSKKLLPYILQSLANIYYDDNDDYETALIYYKKGVELGKRINPANNYQIALHNLIWTYMDLNRYNEAAPYLKEADSLDYIIPDSIQLGKSSLYLLRARNFAYKGDIIKAEENFDKTLNILENEEKYWLQGKSYFYQYRSKMYQDIGEHSKAIADLKSLRENDQKVFENARLKNQEIAKTQFKVDEYERRLEVSEREKVLLQDIQKNNRVIIYFSLASLMLLMGMVFFYYRGYLSKKKSSEILESKNLELQEAKIKAEKLSKIKSQFISTISHELRTPLYGVIGISSLLLEKKTKSKSDQELFSSLKFSADYLLNLVNKVLKISKIDSEKTDLIKSPVSLSSLSKNILQTFEFQSSQKKNELILEYNDNIPKLVRIDHLRISEVLINLIGNAIKFTENGKIWLRVKLRSLDAKNARVRFEVEDTGIGIPDDQKEHIFEEFSQVGSVYDNKQGTGLGLSIVKTLLQTMDSNIQFESSKNVGSRFYFDLDLKICDQINTIHSDPSQSELISALNSKILLAEDNKINQLVTKKLLNKIGCDCVIAENGSEAIDMAKKEKFDLILMDINMPILDGMQATLEIRKFDTEIPIIALTASELSEVEEDCRNAGMNDLINKPLNKVDLRKAIRLNLTKKIS</sequence>
<dbReference type="Pfam" id="PF13181">
    <property type="entry name" value="TPR_8"/>
    <property type="match status" value="2"/>
</dbReference>
<dbReference type="SUPFAM" id="SSF47384">
    <property type="entry name" value="Homodimeric domain of signal transducing histidine kinase"/>
    <property type="match status" value="1"/>
</dbReference>
<accession>A0ABU5ZZR1</accession>
<dbReference type="SMART" id="SM00387">
    <property type="entry name" value="HATPase_c"/>
    <property type="match status" value="1"/>
</dbReference>
<dbReference type="Proteomes" id="UP001327027">
    <property type="component" value="Unassembled WGS sequence"/>
</dbReference>
<evidence type="ECO:0000313" key="11">
    <source>
        <dbReference type="Proteomes" id="UP001327027"/>
    </source>
</evidence>
<dbReference type="Gene3D" id="1.25.40.10">
    <property type="entry name" value="Tetratricopeptide repeat domain"/>
    <property type="match status" value="2"/>
</dbReference>
<dbReference type="InterPro" id="IPR003594">
    <property type="entry name" value="HATPase_dom"/>
</dbReference>
<keyword evidence="10" id="KW-0547">Nucleotide-binding</keyword>
<keyword evidence="3 4" id="KW-0597">Phosphoprotein</keyword>
<dbReference type="SMART" id="SM00028">
    <property type="entry name" value="TPR"/>
    <property type="match status" value="5"/>
</dbReference>
<evidence type="ECO:0000256" key="6">
    <source>
        <dbReference type="SAM" id="Coils"/>
    </source>
</evidence>
<dbReference type="CDD" id="cd00082">
    <property type="entry name" value="HisKA"/>
    <property type="match status" value="1"/>
</dbReference>
<name>A0ABU5ZZR1_9FLAO</name>
<comment type="caution">
    <text evidence="10">The sequence shown here is derived from an EMBL/GenBank/DDBJ whole genome shotgun (WGS) entry which is preliminary data.</text>
</comment>
<dbReference type="PANTHER" id="PTHR45339:SF5">
    <property type="entry name" value="HISTIDINE KINASE"/>
    <property type="match status" value="1"/>
</dbReference>
<keyword evidence="5" id="KW-0802">TPR repeat</keyword>
<dbReference type="SUPFAM" id="SSF48452">
    <property type="entry name" value="TPR-like"/>
    <property type="match status" value="1"/>
</dbReference>
<proteinExistence type="predicted"/>
<dbReference type="PANTHER" id="PTHR45339">
    <property type="entry name" value="HYBRID SIGNAL TRANSDUCTION HISTIDINE KINASE J"/>
    <property type="match status" value="1"/>
</dbReference>
<organism evidence="10 11">
    <name type="scientific">Aquimarina gracilis</name>
    <dbReference type="NCBI Taxonomy" id="874422"/>
    <lineage>
        <taxon>Bacteria</taxon>
        <taxon>Pseudomonadati</taxon>
        <taxon>Bacteroidota</taxon>
        <taxon>Flavobacteriia</taxon>
        <taxon>Flavobacteriales</taxon>
        <taxon>Flavobacteriaceae</taxon>
        <taxon>Aquimarina</taxon>
    </lineage>
</organism>
<dbReference type="InterPro" id="IPR011990">
    <property type="entry name" value="TPR-like_helical_dom_sf"/>
</dbReference>
<feature type="modified residue" description="4-aspartylphosphate" evidence="4">
    <location>
        <position position="666"/>
    </location>
</feature>
<keyword evidence="10" id="KW-0067">ATP-binding</keyword>
<feature type="repeat" description="TPR" evidence="5">
    <location>
        <begin position="71"/>
        <end position="104"/>
    </location>
</feature>
<dbReference type="InterPro" id="IPR001789">
    <property type="entry name" value="Sig_transdc_resp-reg_receiver"/>
</dbReference>
<feature type="domain" description="Histidine kinase" evidence="8">
    <location>
        <begin position="373"/>
        <end position="594"/>
    </location>
</feature>
<evidence type="ECO:0000256" key="4">
    <source>
        <dbReference type="PROSITE-ProRule" id="PRU00169"/>
    </source>
</evidence>
<dbReference type="Gene3D" id="3.40.50.2300">
    <property type="match status" value="1"/>
</dbReference>
<dbReference type="EC" id="2.7.13.3" evidence="2"/>
<dbReference type="CDD" id="cd17546">
    <property type="entry name" value="REC_hyHK_CKI1_RcsC-like"/>
    <property type="match status" value="1"/>
</dbReference>
<dbReference type="InterPro" id="IPR036097">
    <property type="entry name" value="HisK_dim/P_sf"/>
</dbReference>
<gene>
    <name evidence="10" type="ORF">U6A24_17685</name>
</gene>
<protein>
    <recommendedName>
        <fullName evidence="2">histidine kinase</fullName>
        <ecNumber evidence="2">2.7.13.3</ecNumber>
    </recommendedName>
</protein>
<dbReference type="CDD" id="cd16922">
    <property type="entry name" value="HATPase_EvgS-ArcB-TorS-like"/>
    <property type="match status" value="1"/>
</dbReference>
<dbReference type="Pfam" id="PF00512">
    <property type="entry name" value="HisKA"/>
    <property type="match status" value="1"/>
</dbReference>
<keyword evidence="7" id="KW-0812">Transmembrane</keyword>
<dbReference type="PROSITE" id="PS50110">
    <property type="entry name" value="RESPONSE_REGULATORY"/>
    <property type="match status" value="1"/>
</dbReference>
<reference evidence="10 11" key="1">
    <citation type="journal article" date="2013" name="Int. J. Syst. Evol. Microbiol.">
        <title>Aquimarina gracilis sp. nov., isolated from the gut microflora of a mussel, Mytilus coruscus, and emended description of Aquimarina spongiae.</title>
        <authorList>
            <person name="Park S.C."/>
            <person name="Choe H.N."/>
            <person name="Baik K.S."/>
            <person name="Seong C.N."/>
        </authorList>
    </citation>
    <scope>NUCLEOTIDE SEQUENCE [LARGE SCALE GENOMIC DNA]</scope>
    <source>
        <strain evidence="10 11">PSC32</strain>
    </source>
</reference>
<dbReference type="InterPro" id="IPR004358">
    <property type="entry name" value="Sig_transdc_His_kin-like_C"/>
</dbReference>
<dbReference type="SMART" id="SM00448">
    <property type="entry name" value="REC"/>
    <property type="match status" value="1"/>
</dbReference>
<dbReference type="Pfam" id="PF00072">
    <property type="entry name" value="Response_reg"/>
    <property type="match status" value="1"/>
</dbReference>